<dbReference type="SUPFAM" id="SSF55486">
    <property type="entry name" value="Metalloproteases ('zincins'), catalytic domain"/>
    <property type="match status" value="1"/>
</dbReference>
<gene>
    <name evidence="7 8" type="primary">ybeY</name>
    <name evidence="8" type="ORF">EPI11_11120</name>
</gene>
<dbReference type="Proteomes" id="UP000287527">
    <property type="component" value="Unassembled WGS sequence"/>
</dbReference>
<evidence type="ECO:0000256" key="7">
    <source>
        <dbReference type="HAMAP-Rule" id="MF_00009"/>
    </source>
</evidence>
<evidence type="ECO:0000256" key="4">
    <source>
        <dbReference type="ARBA" id="ARBA00022759"/>
    </source>
</evidence>
<dbReference type="PANTHER" id="PTHR46986:SF1">
    <property type="entry name" value="ENDORIBONUCLEASE YBEY, CHLOROPLASTIC"/>
    <property type="match status" value="1"/>
</dbReference>
<comment type="caution">
    <text evidence="8">The sequence shown here is derived from an EMBL/GenBank/DDBJ whole genome shotgun (WGS) entry which is preliminary data.</text>
</comment>
<keyword evidence="3 7" id="KW-0479">Metal-binding</keyword>
<dbReference type="EC" id="3.1.-.-" evidence="7"/>
<dbReference type="GO" id="GO:0005737">
    <property type="term" value="C:cytoplasm"/>
    <property type="evidence" value="ECO:0007669"/>
    <property type="project" value="UniProtKB-SubCell"/>
</dbReference>
<dbReference type="GO" id="GO:0008270">
    <property type="term" value="F:zinc ion binding"/>
    <property type="evidence" value="ECO:0007669"/>
    <property type="project" value="UniProtKB-UniRule"/>
</dbReference>
<dbReference type="PANTHER" id="PTHR46986">
    <property type="entry name" value="ENDORIBONUCLEASE YBEY, CHLOROPLASTIC"/>
    <property type="match status" value="1"/>
</dbReference>
<evidence type="ECO:0000256" key="5">
    <source>
        <dbReference type="ARBA" id="ARBA00022801"/>
    </source>
</evidence>
<dbReference type="OrthoDB" id="9811984at2"/>
<dbReference type="InterPro" id="IPR002036">
    <property type="entry name" value="YbeY"/>
</dbReference>
<keyword evidence="2 7" id="KW-0540">Nuclease</keyword>
<accession>A0A3S3QCY3</accession>
<proteinExistence type="inferred from homology"/>
<dbReference type="EMBL" id="SBII01000007">
    <property type="protein sequence ID" value="RWX00086.1"/>
    <property type="molecule type" value="Genomic_DNA"/>
</dbReference>
<organism evidence="8 9">
    <name type="scientific">Flavobacterium cerinum</name>
    <dbReference type="NCBI Taxonomy" id="2502784"/>
    <lineage>
        <taxon>Bacteria</taxon>
        <taxon>Pseudomonadati</taxon>
        <taxon>Bacteroidota</taxon>
        <taxon>Flavobacteriia</taxon>
        <taxon>Flavobacteriales</taxon>
        <taxon>Flavobacteriaceae</taxon>
        <taxon>Flavobacterium</taxon>
    </lineage>
</organism>
<keyword evidence="7" id="KW-0963">Cytoplasm</keyword>
<dbReference type="Gene3D" id="3.40.390.30">
    <property type="entry name" value="Metalloproteases ('zincins'), catalytic domain"/>
    <property type="match status" value="1"/>
</dbReference>
<keyword evidence="9" id="KW-1185">Reference proteome</keyword>
<keyword evidence="5 7" id="KW-0378">Hydrolase</keyword>
<protein>
    <recommendedName>
        <fullName evidence="7">Endoribonuclease YbeY</fullName>
        <ecNumber evidence="7">3.1.-.-</ecNumber>
    </recommendedName>
</protein>
<dbReference type="GO" id="GO:0004521">
    <property type="term" value="F:RNA endonuclease activity"/>
    <property type="evidence" value="ECO:0007669"/>
    <property type="project" value="UniProtKB-UniRule"/>
</dbReference>
<evidence type="ECO:0000256" key="1">
    <source>
        <dbReference type="ARBA" id="ARBA00010875"/>
    </source>
</evidence>
<sequence>MISFNYEIEFKLQDEAKHEEWISEVIDSEDKSEGEVNYIFCDDEYLHKMNVEFLDHDTLTDVISFDYTMGSIISGDIFISVERVRDNAADFKVDFDDELRRVMAHGILHYCGYKDKTEEDSQLMRSKEDEKISLFHVEQ</sequence>
<dbReference type="HAMAP" id="MF_00009">
    <property type="entry name" value="Endoribonucl_YbeY"/>
    <property type="match status" value="1"/>
</dbReference>
<evidence type="ECO:0000313" key="9">
    <source>
        <dbReference type="Proteomes" id="UP000287527"/>
    </source>
</evidence>
<dbReference type="GO" id="GO:0004222">
    <property type="term" value="F:metalloendopeptidase activity"/>
    <property type="evidence" value="ECO:0007669"/>
    <property type="project" value="InterPro"/>
</dbReference>
<dbReference type="AlphaFoldDB" id="A0A3S3QCY3"/>
<dbReference type="GO" id="GO:0006364">
    <property type="term" value="P:rRNA processing"/>
    <property type="evidence" value="ECO:0007669"/>
    <property type="project" value="UniProtKB-UniRule"/>
</dbReference>
<evidence type="ECO:0000256" key="3">
    <source>
        <dbReference type="ARBA" id="ARBA00022723"/>
    </source>
</evidence>
<keyword evidence="4 7" id="KW-0255">Endonuclease</keyword>
<comment type="cofactor">
    <cofactor evidence="7">
        <name>Zn(2+)</name>
        <dbReference type="ChEBI" id="CHEBI:29105"/>
    </cofactor>
    <text evidence="7">Binds 1 zinc ion.</text>
</comment>
<dbReference type="RefSeq" id="WP_128390043.1">
    <property type="nucleotide sequence ID" value="NZ_SBII01000007.1"/>
</dbReference>
<dbReference type="NCBIfam" id="TIGR00043">
    <property type="entry name" value="rRNA maturation RNase YbeY"/>
    <property type="match status" value="1"/>
</dbReference>
<name>A0A3S3QCY3_9FLAO</name>
<dbReference type="InterPro" id="IPR023091">
    <property type="entry name" value="MetalPrtase_cat_dom_sf_prd"/>
</dbReference>
<keyword evidence="7" id="KW-0698">rRNA processing</keyword>
<reference evidence="8 9" key="1">
    <citation type="submission" date="2019-01" db="EMBL/GenBank/DDBJ databases">
        <title>Flavobacterium sp. nov.,isolated from freshwater.</title>
        <authorList>
            <person name="Zhang R."/>
            <person name="Du Z.-J."/>
        </authorList>
    </citation>
    <scope>NUCLEOTIDE SEQUENCE [LARGE SCALE GENOMIC DNA]</scope>
    <source>
        <strain evidence="8 9">1E403</strain>
    </source>
</reference>
<dbReference type="Pfam" id="PF02130">
    <property type="entry name" value="YbeY"/>
    <property type="match status" value="1"/>
</dbReference>
<keyword evidence="6 7" id="KW-0862">Zinc</keyword>
<evidence type="ECO:0000256" key="2">
    <source>
        <dbReference type="ARBA" id="ARBA00022722"/>
    </source>
</evidence>
<feature type="binding site" evidence="7">
    <location>
        <position position="115"/>
    </location>
    <ligand>
        <name>Zn(2+)</name>
        <dbReference type="ChEBI" id="CHEBI:29105"/>
        <note>catalytic</note>
    </ligand>
</feature>
<evidence type="ECO:0000313" key="8">
    <source>
        <dbReference type="EMBL" id="RWX00086.1"/>
    </source>
</evidence>
<keyword evidence="7" id="KW-0690">Ribosome biogenesis</keyword>
<feature type="binding site" evidence="7">
    <location>
        <position position="105"/>
    </location>
    <ligand>
        <name>Zn(2+)</name>
        <dbReference type="ChEBI" id="CHEBI:29105"/>
        <note>catalytic</note>
    </ligand>
</feature>
<feature type="binding site" evidence="7">
    <location>
        <position position="109"/>
    </location>
    <ligand>
        <name>Zn(2+)</name>
        <dbReference type="ChEBI" id="CHEBI:29105"/>
        <note>catalytic</note>
    </ligand>
</feature>
<comment type="subcellular location">
    <subcellularLocation>
        <location evidence="7">Cytoplasm</location>
    </subcellularLocation>
</comment>
<comment type="function">
    <text evidence="7">Single strand-specific metallo-endoribonuclease involved in late-stage 70S ribosome quality control and in maturation of the 3' terminus of the 16S rRNA.</text>
</comment>
<evidence type="ECO:0000256" key="6">
    <source>
        <dbReference type="ARBA" id="ARBA00022833"/>
    </source>
</evidence>
<comment type="similarity">
    <text evidence="1 7">Belongs to the endoribonuclease YbeY family.</text>
</comment>